<dbReference type="Gene3D" id="3.40.50.1820">
    <property type="entry name" value="alpha/beta hydrolase"/>
    <property type="match status" value="1"/>
</dbReference>
<organism evidence="3 4">
    <name type="scientific">Microlunatus aurantiacus</name>
    <dbReference type="NCBI Taxonomy" id="446786"/>
    <lineage>
        <taxon>Bacteria</taxon>
        <taxon>Bacillati</taxon>
        <taxon>Actinomycetota</taxon>
        <taxon>Actinomycetes</taxon>
        <taxon>Propionibacteriales</taxon>
        <taxon>Propionibacteriaceae</taxon>
        <taxon>Microlunatus</taxon>
    </lineage>
</organism>
<protein>
    <submittedName>
        <fullName evidence="3">Alpha/beta hydrolase</fullName>
    </submittedName>
</protein>
<dbReference type="InterPro" id="IPR029058">
    <property type="entry name" value="AB_hydrolase_fold"/>
</dbReference>
<dbReference type="EMBL" id="BAAAYX010000013">
    <property type="protein sequence ID" value="GAA3708583.1"/>
    <property type="molecule type" value="Genomic_DNA"/>
</dbReference>
<sequence length="309" mass="31438">MSTAPTQHHLDANGGRLYYEVRGSGPLLLVVGQPMTSAPFGPLADDLAADHTVVTYDPHGVGASTVEDPSLPITPAVEADDLAALIDALGRGPAALLGSSGGAVAGLALAVRHPDKLTTLIAHEPPVTELVPDAAPVQAEIDRIQDAFRTGGSGAAWGAFASLVMHRGPVPTDGVPPAAWPPPGADGDPQSTDDPQSGGPAPGDQAGDPGTEGPPEPSAKQLADDELFFLRMLKPFTSWSPDVEALRDGPVTVRVAVGADSGEELARRSAEALAARLGQTAVVFPSHHAGFMEDPTGFAAAVRAVLSAP</sequence>
<evidence type="ECO:0000313" key="4">
    <source>
        <dbReference type="Proteomes" id="UP001500051"/>
    </source>
</evidence>
<reference evidence="4" key="1">
    <citation type="journal article" date="2019" name="Int. J. Syst. Evol. Microbiol.">
        <title>The Global Catalogue of Microorganisms (GCM) 10K type strain sequencing project: providing services to taxonomists for standard genome sequencing and annotation.</title>
        <authorList>
            <consortium name="The Broad Institute Genomics Platform"/>
            <consortium name="The Broad Institute Genome Sequencing Center for Infectious Disease"/>
            <person name="Wu L."/>
            <person name="Ma J."/>
        </authorList>
    </citation>
    <scope>NUCLEOTIDE SEQUENCE [LARGE SCALE GENOMIC DNA]</scope>
    <source>
        <strain evidence="4">JCM 16548</strain>
    </source>
</reference>
<gene>
    <name evidence="3" type="ORF">GCM10022204_28300</name>
</gene>
<dbReference type="PANTHER" id="PTHR43433:SF5">
    <property type="entry name" value="AB HYDROLASE-1 DOMAIN-CONTAINING PROTEIN"/>
    <property type="match status" value="1"/>
</dbReference>
<comment type="caution">
    <text evidence="3">The sequence shown here is derived from an EMBL/GenBank/DDBJ whole genome shotgun (WGS) entry which is preliminary data.</text>
</comment>
<dbReference type="InterPro" id="IPR000073">
    <property type="entry name" value="AB_hydrolase_1"/>
</dbReference>
<dbReference type="InterPro" id="IPR050471">
    <property type="entry name" value="AB_hydrolase"/>
</dbReference>
<dbReference type="Pfam" id="PF12697">
    <property type="entry name" value="Abhydrolase_6"/>
    <property type="match status" value="1"/>
</dbReference>
<evidence type="ECO:0000259" key="2">
    <source>
        <dbReference type="Pfam" id="PF12697"/>
    </source>
</evidence>
<evidence type="ECO:0000313" key="3">
    <source>
        <dbReference type="EMBL" id="GAA3708583.1"/>
    </source>
</evidence>
<evidence type="ECO:0000256" key="1">
    <source>
        <dbReference type="SAM" id="MobiDB-lite"/>
    </source>
</evidence>
<feature type="region of interest" description="Disordered" evidence="1">
    <location>
        <begin position="171"/>
        <end position="220"/>
    </location>
</feature>
<keyword evidence="4" id="KW-1185">Reference proteome</keyword>
<dbReference type="SUPFAM" id="SSF53474">
    <property type="entry name" value="alpha/beta-Hydrolases"/>
    <property type="match status" value="1"/>
</dbReference>
<name>A0ABP7DVI8_9ACTN</name>
<dbReference type="GO" id="GO:0016787">
    <property type="term" value="F:hydrolase activity"/>
    <property type="evidence" value="ECO:0007669"/>
    <property type="project" value="UniProtKB-KW"/>
</dbReference>
<dbReference type="Proteomes" id="UP001500051">
    <property type="component" value="Unassembled WGS sequence"/>
</dbReference>
<feature type="compositionally biased region" description="Low complexity" evidence="1">
    <location>
        <begin position="185"/>
        <end position="209"/>
    </location>
</feature>
<dbReference type="PANTHER" id="PTHR43433">
    <property type="entry name" value="HYDROLASE, ALPHA/BETA FOLD FAMILY PROTEIN"/>
    <property type="match status" value="1"/>
</dbReference>
<proteinExistence type="predicted"/>
<accession>A0ABP7DVI8</accession>
<dbReference type="RefSeq" id="WP_344813035.1">
    <property type="nucleotide sequence ID" value="NZ_BAAAYX010000013.1"/>
</dbReference>
<keyword evidence="3" id="KW-0378">Hydrolase</keyword>
<feature type="domain" description="AB hydrolase-1" evidence="2">
    <location>
        <begin position="27"/>
        <end position="301"/>
    </location>
</feature>